<dbReference type="PANTHER" id="PTHR43656">
    <property type="entry name" value="BINDING OXIDOREDUCTASE, PUTATIVE (AFU_ORTHOLOGUE AFUA_2G08260)-RELATED"/>
    <property type="match status" value="1"/>
</dbReference>
<keyword evidence="2" id="KW-0560">Oxidoreductase</keyword>
<keyword evidence="1" id="KW-0285">Flavoprotein</keyword>
<dbReference type="InterPro" id="IPR013785">
    <property type="entry name" value="Aldolase_TIM"/>
</dbReference>
<dbReference type="Pfam" id="PF00724">
    <property type="entry name" value="Oxidored_FMN"/>
    <property type="match status" value="1"/>
</dbReference>
<dbReference type="SUPFAM" id="SSF51395">
    <property type="entry name" value="FMN-linked oxidoreductases"/>
    <property type="match status" value="1"/>
</dbReference>
<evidence type="ECO:0000259" key="3">
    <source>
        <dbReference type="Pfam" id="PF00724"/>
    </source>
</evidence>
<reference evidence="4 5" key="1">
    <citation type="submission" date="2017-02" db="EMBL/GenBank/DDBJ databases">
        <authorList>
            <person name="Peterson S.W."/>
        </authorList>
    </citation>
    <scope>NUCLEOTIDE SEQUENCE [LARGE SCALE GENOMIC DNA]</scope>
    <source>
        <strain evidence="4 5">DSM 18034</strain>
    </source>
</reference>
<dbReference type="CDD" id="cd02803">
    <property type="entry name" value="OYE_like_FMN_family"/>
    <property type="match status" value="1"/>
</dbReference>
<protein>
    <submittedName>
        <fullName evidence="4">2,4-dienoyl-CoA reductase</fullName>
    </submittedName>
</protein>
<feature type="domain" description="NADH:flavin oxidoreductase/NADH oxidase N-terminal" evidence="3">
    <location>
        <begin position="49"/>
        <end position="383"/>
    </location>
</feature>
<organism evidence="4 5">
    <name type="scientific">Desulfobaculum bizertense DSM 18034</name>
    <dbReference type="NCBI Taxonomy" id="1121442"/>
    <lineage>
        <taxon>Bacteria</taxon>
        <taxon>Pseudomonadati</taxon>
        <taxon>Thermodesulfobacteriota</taxon>
        <taxon>Desulfovibrionia</taxon>
        <taxon>Desulfovibrionales</taxon>
        <taxon>Desulfovibrionaceae</taxon>
        <taxon>Desulfobaculum</taxon>
    </lineage>
</organism>
<dbReference type="EMBL" id="FUYA01000011">
    <property type="protein sequence ID" value="SKA81660.1"/>
    <property type="molecule type" value="Genomic_DNA"/>
</dbReference>
<dbReference type="STRING" id="1121442.SAMN02745702_02738"/>
<dbReference type="InterPro" id="IPR051799">
    <property type="entry name" value="NADH_flavin_oxidoreductase"/>
</dbReference>
<dbReference type="GO" id="GO:0010181">
    <property type="term" value="F:FMN binding"/>
    <property type="evidence" value="ECO:0007669"/>
    <property type="project" value="InterPro"/>
</dbReference>
<dbReference type="Gene3D" id="3.20.20.70">
    <property type="entry name" value="Aldolase class I"/>
    <property type="match status" value="1"/>
</dbReference>
<dbReference type="PANTHER" id="PTHR43656:SF2">
    <property type="entry name" value="BINDING OXIDOREDUCTASE, PUTATIVE (AFU_ORTHOLOGUE AFUA_2G08260)-RELATED"/>
    <property type="match status" value="1"/>
</dbReference>
<evidence type="ECO:0000256" key="2">
    <source>
        <dbReference type="ARBA" id="ARBA00023002"/>
    </source>
</evidence>
<proteinExistence type="predicted"/>
<evidence type="ECO:0000256" key="1">
    <source>
        <dbReference type="ARBA" id="ARBA00022630"/>
    </source>
</evidence>
<keyword evidence="5" id="KW-1185">Reference proteome</keyword>
<gene>
    <name evidence="4" type="ORF">SAMN02745702_02738</name>
</gene>
<dbReference type="GO" id="GO:0016491">
    <property type="term" value="F:oxidoreductase activity"/>
    <property type="evidence" value="ECO:0007669"/>
    <property type="project" value="UniProtKB-KW"/>
</dbReference>
<evidence type="ECO:0000313" key="5">
    <source>
        <dbReference type="Proteomes" id="UP000189733"/>
    </source>
</evidence>
<evidence type="ECO:0000313" key="4">
    <source>
        <dbReference type="EMBL" id="SKA81660.1"/>
    </source>
</evidence>
<name>A0A1T4WWB9_9BACT</name>
<sequence length="411" mass="46483">MRMNLTSKLMNSSQMNKQGFSLPVQADKLSTGRNPINGSLKNTGLKMHIFEKYSVNGMALKNRLIRSALWMKAAKADGHLTDEIFQTYGDLASGGVGLILTGYIFISHEEQPNPRMAGIYDDSFLEEYTQLTDMVHERGSKIAAQIVFGGSQSHHPEAPNMNILAPSAIKNRVTGLLPKEASRAEIRRIASLFGDAAERAKKAKFDAVQIHAAHGYFLSMFLCPYYNRRNDEYNGSIHDRARIIYEVYAAIRQRVGKDFPVMIKLNFDDFMDDGEGLIFDDAIEVFKHLDQLGIDMFEVSATNESSGKGLMPARPHILKRENESYFLTETAQIAENVNAPVILMGGNRSVERMNEILNSTKIQCFSIARPLLSEPDLITRWERDEHYRPRCISCNKCWETEPNSCIFNRKK</sequence>
<dbReference type="InterPro" id="IPR001155">
    <property type="entry name" value="OxRdtase_FMN_N"/>
</dbReference>
<dbReference type="Proteomes" id="UP000189733">
    <property type="component" value="Unassembled WGS sequence"/>
</dbReference>
<dbReference type="AlphaFoldDB" id="A0A1T4WWB9"/>
<accession>A0A1T4WWB9</accession>